<feature type="region of interest" description="Disordered" evidence="1">
    <location>
        <begin position="1"/>
        <end position="22"/>
    </location>
</feature>
<organism evidence="5">
    <name type="scientific">Anisakis simplex</name>
    <name type="common">Herring worm</name>
    <dbReference type="NCBI Taxonomy" id="6269"/>
    <lineage>
        <taxon>Eukaryota</taxon>
        <taxon>Metazoa</taxon>
        <taxon>Ecdysozoa</taxon>
        <taxon>Nematoda</taxon>
        <taxon>Chromadorea</taxon>
        <taxon>Rhabditida</taxon>
        <taxon>Spirurina</taxon>
        <taxon>Ascaridomorpha</taxon>
        <taxon>Ascaridoidea</taxon>
        <taxon>Anisakidae</taxon>
        <taxon>Anisakis</taxon>
        <taxon>Anisakis simplex complex</taxon>
    </lineage>
</organism>
<evidence type="ECO:0000256" key="1">
    <source>
        <dbReference type="SAM" id="MobiDB-lite"/>
    </source>
</evidence>
<evidence type="ECO:0000259" key="2">
    <source>
        <dbReference type="PROSITE" id="PS00028"/>
    </source>
</evidence>
<reference evidence="5" key="1">
    <citation type="submission" date="2017-02" db="UniProtKB">
        <authorList>
            <consortium name="WormBaseParasite"/>
        </authorList>
    </citation>
    <scope>IDENTIFICATION</scope>
</reference>
<protein>
    <submittedName>
        <fullName evidence="5">C2H2-type domain-containing protein</fullName>
    </submittedName>
</protein>
<proteinExistence type="predicted"/>
<name>A0A0M3K801_ANISI</name>
<dbReference type="OrthoDB" id="6077919at2759"/>
<gene>
    <name evidence="3" type="ORF">ASIM_LOCUS16499</name>
</gene>
<evidence type="ECO:0000313" key="3">
    <source>
        <dbReference type="EMBL" id="VDK57968.1"/>
    </source>
</evidence>
<evidence type="ECO:0000313" key="4">
    <source>
        <dbReference type="Proteomes" id="UP000267096"/>
    </source>
</evidence>
<evidence type="ECO:0000313" key="5">
    <source>
        <dbReference type="WBParaSite" id="ASIM_0001709201-mRNA-1"/>
    </source>
</evidence>
<feature type="domain" description="C2H2-type" evidence="2">
    <location>
        <begin position="124"/>
        <end position="144"/>
    </location>
</feature>
<reference evidence="3 4" key="2">
    <citation type="submission" date="2018-11" db="EMBL/GenBank/DDBJ databases">
        <authorList>
            <consortium name="Pathogen Informatics"/>
        </authorList>
    </citation>
    <scope>NUCLEOTIDE SEQUENCE [LARGE SCALE GENOMIC DNA]</scope>
</reference>
<feature type="compositionally biased region" description="Low complexity" evidence="1">
    <location>
        <begin position="9"/>
        <end position="19"/>
    </location>
</feature>
<dbReference type="WBParaSite" id="ASIM_0001709201-mRNA-1">
    <property type="protein sequence ID" value="ASIM_0001709201-mRNA-1"/>
    <property type="gene ID" value="ASIM_0001709201"/>
</dbReference>
<sequence>MLSSKAEAGSSVSPGSVGSSRKRSRLDELIDVLGVSVHSTKSSVHLTSHLSNRAEAEHLSVRSGSSSGTGTGTGASEKFKSSNNSAATRQLRLQPLRRPQPFNAMSEPLTTSMTAAVPLAIGGCRQCRRTFAARLEFIHHMVDHFPALFYSFEPMSLKFDQCSSPPAFQNSSLDFNRNELIKSVPMSLSTAILPLAPLSPKTTASIGISR</sequence>
<dbReference type="AlphaFoldDB" id="A0A0M3K801"/>
<dbReference type="Proteomes" id="UP000267096">
    <property type="component" value="Unassembled WGS sequence"/>
</dbReference>
<dbReference type="EMBL" id="UYRR01033150">
    <property type="protein sequence ID" value="VDK57968.1"/>
    <property type="molecule type" value="Genomic_DNA"/>
</dbReference>
<feature type="region of interest" description="Disordered" evidence="1">
    <location>
        <begin position="55"/>
        <end position="86"/>
    </location>
</feature>
<dbReference type="PROSITE" id="PS00028">
    <property type="entry name" value="ZINC_FINGER_C2H2_1"/>
    <property type="match status" value="1"/>
</dbReference>
<accession>A0A0M3K801</accession>
<dbReference type="InterPro" id="IPR013087">
    <property type="entry name" value="Znf_C2H2_type"/>
</dbReference>
<keyword evidence="4" id="KW-1185">Reference proteome</keyword>